<evidence type="ECO:0008006" key="3">
    <source>
        <dbReference type="Google" id="ProtNLM"/>
    </source>
</evidence>
<proteinExistence type="predicted"/>
<reference evidence="1 2" key="1">
    <citation type="submission" date="2018-10" db="EMBL/GenBank/DDBJ databases">
        <title>A high-quality apple genome assembly.</title>
        <authorList>
            <person name="Hu J."/>
        </authorList>
    </citation>
    <scope>NUCLEOTIDE SEQUENCE [LARGE SCALE GENOMIC DNA]</scope>
    <source>
        <strain evidence="2">cv. HFTH1</strain>
        <tissue evidence="1">Young leaf</tissue>
    </source>
</reference>
<dbReference type="PANTHER" id="PTHR20932:SF8">
    <property type="entry name" value="LD22649P"/>
    <property type="match status" value="1"/>
</dbReference>
<dbReference type="AlphaFoldDB" id="A0A498H956"/>
<dbReference type="InterPro" id="IPR045030">
    <property type="entry name" value="LYSM1-4"/>
</dbReference>
<dbReference type="Proteomes" id="UP000290289">
    <property type="component" value="Chromosome 17"/>
</dbReference>
<accession>A0A498H956</accession>
<name>A0A498H956_MALDO</name>
<protein>
    <recommendedName>
        <fullName evidence="3">LysM domain-containing protein</fullName>
    </recommendedName>
</protein>
<dbReference type="PANTHER" id="PTHR20932">
    <property type="entry name" value="LYSM AND PUTATIVE PEPTIDOGLYCAN-BINDING DOMAIN-CONTAINING PROTEIN"/>
    <property type="match status" value="1"/>
</dbReference>
<dbReference type="EMBL" id="RDQH01000343">
    <property type="protein sequence ID" value="RXH67968.1"/>
    <property type="molecule type" value="Genomic_DNA"/>
</dbReference>
<evidence type="ECO:0000313" key="2">
    <source>
        <dbReference type="Proteomes" id="UP000290289"/>
    </source>
</evidence>
<sequence length="72" mass="8036">MFRGFSFQVWSSVASDQEIVAKAFKVPWNLKEVIGKPASSSFWRDNSIGKFAISHRIVRGDTVASLAVKYSV</sequence>
<evidence type="ECO:0000313" key="1">
    <source>
        <dbReference type="EMBL" id="RXH67968.1"/>
    </source>
</evidence>
<organism evidence="1 2">
    <name type="scientific">Malus domestica</name>
    <name type="common">Apple</name>
    <name type="synonym">Pyrus malus</name>
    <dbReference type="NCBI Taxonomy" id="3750"/>
    <lineage>
        <taxon>Eukaryota</taxon>
        <taxon>Viridiplantae</taxon>
        <taxon>Streptophyta</taxon>
        <taxon>Embryophyta</taxon>
        <taxon>Tracheophyta</taxon>
        <taxon>Spermatophyta</taxon>
        <taxon>Magnoliopsida</taxon>
        <taxon>eudicotyledons</taxon>
        <taxon>Gunneridae</taxon>
        <taxon>Pentapetalae</taxon>
        <taxon>rosids</taxon>
        <taxon>fabids</taxon>
        <taxon>Rosales</taxon>
        <taxon>Rosaceae</taxon>
        <taxon>Amygdaloideae</taxon>
        <taxon>Maleae</taxon>
        <taxon>Malus</taxon>
    </lineage>
</organism>
<keyword evidence="2" id="KW-1185">Reference proteome</keyword>
<comment type="caution">
    <text evidence="1">The sequence shown here is derived from an EMBL/GenBank/DDBJ whole genome shotgun (WGS) entry which is preliminary data.</text>
</comment>
<gene>
    <name evidence="1" type="ORF">DVH24_028115</name>
</gene>